<reference evidence="11" key="1">
    <citation type="journal article" date="2022" name="ISME J.">
        <title>Identification of active gaseous-alkane degraders at natural gas seeps.</title>
        <authorList>
            <person name="Farhan Ul Haque M."/>
            <person name="Hernandez M."/>
            <person name="Crombie A.T."/>
            <person name="Murrell J.C."/>
        </authorList>
    </citation>
    <scope>NUCLEOTIDE SEQUENCE</scope>
    <source>
        <strain evidence="11">PC2</strain>
    </source>
</reference>
<dbReference type="SUPFAM" id="SSF55785">
    <property type="entry name" value="PYP-like sensor domain (PAS domain)"/>
    <property type="match status" value="1"/>
</dbReference>
<keyword evidence="12" id="KW-1185">Reference proteome</keyword>
<dbReference type="Pfam" id="PF02518">
    <property type="entry name" value="HATPase_c"/>
    <property type="match status" value="1"/>
</dbReference>
<keyword evidence="7" id="KW-0067">ATP-binding</keyword>
<dbReference type="EMBL" id="JAIVFP010000001">
    <property type="protein sequence ID" value="MCI4683825.1"/>
    <property type="molecule type" value="Genomic_DNA"/>
</dbReference>
<keyword evidence="8" id="KW-0902">Two-component regulatory system</keyword>
<evidence type="ECO:0000256" key="6">
    <source>
        <dbReference type="ARBA" id="ARBA00022777"/>
    </source>
</evidence>
<keyword evidence="5" id="KW-0547">Nucleotide-binding</keyword>
<dbReference type="EC" id="2.7.13.3" evidence="2"/>
<keyword evidence="3" id="KW-0597">Phosphoprotein</keyword>
<dbReference type="InterPro" id="IPR003594">
    <property type="entry name" value="HATPase_dom"/>
</dbReference>
<dbReference type="InterPro" id="IPR036890">
    <property type="entry name" value="HATPase_C_sf"/>
</dbReference>
<name>A0ABS9Z8P9_9HYPH</name>
<dbReference type="InterPro" id="IPR005467">
    <property type="entry name" value="His_kinase_dom"/>
</dbReference>
<organism evidence="11 12">
    <name type="scientific">Candidatus Rhodoblastus alkanivorans</name>
    <dbReference type="NCBI Taxonomy" id="2954117"/>
    <lineage>
        <taxon>Bacteria</taxon>
        <taxon>Pseudomonadati</taxon>
        <taxon>Pseudomonadota</taxon>
        <taxon>Alphaproteobacteria</taxon>
        <taxon>Hyphomicrobiales</taxon>
        <taxon>Rhodoblastaceae</taxon>
        <taxon>Rhodoblastus</taxon>
    </lineage>
</organism>
<comment type="caution">
    <text evidence="11">The sequence shown here is derived from an EMBL/GenBank/DDBJ whole genome shotgun (WGS) entry which is preliminary data.</text>
</comment>
<dbReference type="SUPFAM" id="SSF55874">
    <property type="entry name" value="ATPase domain of HSP90 chaperone/DNA topoisomerase II/histidine kinase"/>
    <property type="match status" value="1"/>
</dbReference>
<dbReference type="InterPro" id="IPR013767">
    <property type="entry name" value="PAS_fold"/>
</dbReference>
<dbReference type="PROSITE" id="PS50109">
    <property type="entry name" value="HIS_KIN"/>
    <property type="match status" value="1"/>
</dbReference>
<dbReference type="Gene3D" id="3.30.450.20">
    <property type="entry name" value="PAS domain"/>
    <property type="match status" value="1"/>
</dbReference>
<dbReference type="RefSeq" id="WP_243067754.1">
    <property type="nucleotide sequence ID" value="NZ_JAIVFK010000006.1"/>
</dbReference>
<evidence type="ECO:0000256" key="8">
    <source>
        <dbReference type="ARBA" id="ARBA00023012"/>
    </source>
</evidence>
<protein>
    <recommendedName>
        <fullName evidence="2">histidine kinase</fullName>
        <ecNumber evidence="2">2.7.13.3</ecNumber>
    </recommendedName>
</protein>
<evidence type="ECO:0000259" key="10">
    <source>
        <dbReference type="PROSITE" id="PS50112"/>
    </source>
</evidence>
<dbReference type="Gene3D" id="1.10.287.130">
    <property type="match status" value="1"/>
</dbReference>
<evidence type="ECO:0000256" key="4">
    <source>
        <dbReference type="ARBA" id="ARBA00022679"/>
    </source>
</evidence>
<dbReference type="Proteomes" id="UP001139104">
    <property type="component" value="Unassembled WGS sequence"/>
</dbReference>
<dbReference type="SMART" id="SM00387">
    <property type="entry name" value="HATPase_c"/>
    <property type="match status" value="1"/>
</dbReference>
<sequence>MAIVDAALEGVIAIDKQGFIQHVNAAACEMFGYEASELIGRNLAMLMPEPDSAQHDGYIANYLRTGEKKIIGRRRTVNGRRKNGEIFAKELTVTETSLGDEGQLFVGMMRDLSAFQREKAQADELRNELSHANRLNEMGEVVETLAHDFAQPLTAIANFLAAARRLPGAAEFHAIDDLIAKAEQHTQRASDILVRLRGFIEKHSPERAPENLHCVIECALDLACLGDGHRDERIELREIDDKIVVDIDLVLIEQVLVNLLRNAAEATKDASTPKIVIETSLEKPRYVRVSVSDNGSGVDPEAAPKLFKPFASTKKRGMGLGLSLAKSIVERHGGEIGYHPADPHGAVFFFTLPIFAREDDDDRRTGETSRVD</sequence>
<keyword evidence="4" id="KW-0808">Transferase</keyword>
<dbReference type="InterPro" id="IPR000014">
    <property type="entry name" value="PAS"/>
</dbReference>
<dbReference type="InterPro" id="IPR035965">
    <property type="entry name" value="PAS-like_dom_sf"/>
</dbReference>
<dbReference type="Gene3D" id="3.30.565.10">
    <property type="entry name" value="Histidine kinase-like ATPase, C-terminal domain"/>
    <property type="match status" value="1"/>
</dbReference>
<dbReference type="PROSITE" id="PS50112">
    <property type="entry name" value="PAS"/>
    <property type="match status" value="1"/>
</dbReference>
<comment type="catalytic activity">
    <reaction evidence="1">
        <text>ATP + protein L-histidine = ADP + protein N-phospho-L-histidine.</text>
        <dbReference type="EC" id="2.7.13.3"/>
    </reaction>
</comment>
<dbReference type="SMART" id="SM00091">
    <property type="entry name" value="PAS"/>
    <property type="match status" value="1"/>
</dbReference>
<evidence type="ECO:0000256" key="5">
    <source>
        <dbReference type="ARBA" id="ARBA00022741"/>
    </source>
</evidence>
<keyword evidence="6" id="KW-0418">Kinase</keyword>
<feature type="domain" description="PAS" evidence="10">
    <location>
        <begin position="1"/>
        <end position="66"/>
    </location>
</feature>
<accession>A0ABS9Z8P9</accession>
<evidence type="ECO:0000313" key="11">
    <source>
        <dbReference type="EMBL" id="MCI4683825.1"/>
    </source>
</evidence>
<proteinExistence type="predicted"/>
<evidence type="ECO:0000313" key="12">
    <source>
        <dbReference type="Proteomes" id="UP001139104"/>
    </source>
</evidence>
<dbReference type="PRINTS" id="PR00344">
    <property type="entry name" value="BCTRLSENSOR"/>
</dbReference>
<evidence type="ECO:0000256" key="2">
    <source>
        <dbReference type="ARBA" id="ARBA00012438"/>
    </source>
</evidence>
<evidence type="ECO:0000259" key="9">
    <source>
        <dbReference type="PROSITE" id="PS50109"/>
    </source>
</evidence>
<feature type="domain" description="Histidine kinase" evidence="9">
    <location>
        <begin position="144"/>
        <end position="356"/>
    </location>
</feature>
<dbReference type="Pfam" id="PF00989">
    <property type="entry name" value="PAS"/>
    <property type="match status" value="1"/>
</dbReference>
<dbReference type="PANTHER" id="PTHR43065:SF42">
    <property type="entry name" value="TWO-COMPONENT SENSOR PPRA"/>
    <property type="match status" value="1"/>
</dbReference>
<dbReference type="NCBIfam" id="TIGR00229">
    <property type="entry name" value="sensory_box"/>
    <property type="match status" value="1"/>
</dbReference>
<evidence type="ECO:0000256" key="7">
    <source>
        <dbReference type="ARBA" id="ARBA00022840"/>
    </source>
</evidence>
<gene>
    <name evidence="11" type="ORF">K2U94_13805</name>
</gene>
<dbReference type="InterPro" id="IPR004358">
    <property type="entry name" value="Sig_transdc_His_kin-like_C"/>
</dbReference>
<evidence type="ECO:0000256" key="1">
    <source>
        <dbReference type="ARBA" id="ARBA00000085"/>
    </source>
</evidence>
<dbReference type="PANTHER" id="PTHR43065">
    <property type="entry name" value="SENSOR HISTIDINE KINASE"/>
    <property type="match status" value="1"/>
</dbReference>
<evidence type="ECO:0000256" key="3">
    <source>
        <dbReference type="ARBA" id="ARBA00022553"/>
    </source>
</evidence>
<dbReference type="CDD" id="cd00130">
    <property type="entry name" value="PAS"/>
    <property type="match status" value="1"/>
</dbReference>